<feature type="signal peptide" evidence="2">
    <location>
        <begin position="1"/>
        <end position="29"/>
    </location>
</feature>
<feature type="domain" description="PepSY" evidence="3">
    <location>
        <begin position="163"/>
        <end position="216"/>
    </location>
</feature>
<reference evidence="4 5" key="1">
    <citation type="journal article" date="2019" name="Emerg. Microbes Infect.">
        <title>Comprehensive subspecies identification of 175 nontuberculous mycobacteria species based on 7547 genomic profiles.</title>
        <authorList>
            <person name="Matsumoto Y."/>
            <person name="Kinjo T."/>
            <person name="Motooka D."/>
            <person name="Nabeya D."/>
            <person name="Jung N."/>
            <person name="Uechi K."/>
            <person name="Horii T."/>
            <person name="Iida T."/>
            <person name="Fujita J."/>
            <person name="Nakamura S."/>
        </authorList>
    </citation>
    <scope>NUCLEOTIDE SEQUENCE [LARGE SCALE GENOMIC DNA]</scope>
    <source>
        <strain evidence="4 5">JCM 6367</strain>
    </source>
</reference>
<sequence>MTMVTRRFGTSLACVAALGTLTLSGCSSGGGGEQASPSAATSPSSATGQPQTMATTAASPTGTPAPAPAPGPAGAGPDADLATTTFPVGLDRALAVADQTVPGGIVTKIELTFDRPANAWVWKIDSQQNTDQHEIVIDAQSARVLADDRDQESGAPVAVDPRRLTPEDAVARATALLPGSVAEWTLEYDDGVQRYSIDIRTGNTTEDVHVDVDSGTATRD</sequence>
<name>A0A7I7U175_MYCPF</name>
<dbReference type="AlphaFoldDB" id="A0A7I7U175"/>
<evidence type="ECO:0000313" key="5">
    <source>
        <dbReference type="Proteomes" id="UP000466554"/>
    </source>
</evidence>
<gene>
    <name evidence="4" type="ORF">MPRF_10450</name>
</gene>
<dbReference type="InterPro" id="IPR025711">
    <property type="entry name" value="PepSY"/>
</dbReference>
<feature type="chain" id="PRO_5039379013" description="PepSY domain-containing protein" evidence="2">
    <location>
        <begin position="30"/>
        <end position="220"/>
    </location>
</feature>
<dbReference type="Pfam" id="PF03413">
    <property type="entry name" value="PepSY"/>
    <property type="match status" value="2"/>
</dbReference>
<organism evidence="4 5">
    <name type="scientific">Mycolicibacterium parafortuitum</name>
    <name type="common">Mycobacterium parafortuitum</name>
    <dbReference type="NCBI Taxonomy" id="39692"/>
    <lineage>
        <taxon>Bacteria</taxon>
        <taxon>Bacillati</taxon>
        <taxon>Actinomycetota</taxon>
        <taxon>Actinomycetes</taxon>
        <taxon>Mycobacteriales</taxon>
        <taxon>Mycobacteriaceae</taxon>
        <taxon>Mycolicibacterium</taxon>
    </lineage>
</organism>
<keyword evidence="2" id="KW-0732">Signal</keyword>
<dbReference type="Proteomes" id="UP000466554">
    <property type="component" value="Chromosome"/>
</dbReference>
<evidence type="ECO:0000256" key="2">
    <source>
        <dbReference type="SAM" id="SignalP"/>
    </source>
</evidence>
<evidence type="ECO:0000313" key="4">
    <source>
        <dbReference type="EMBL" id="BBY74146.1"/>
    </source>
</evidence>
<feature type="region of interest" description="Disordered" evidence="1">
    <location>
        <begin position="27"/>
        <end position="82"/>
    </location>
</feature>
<dbReference type="PROSITE" id="PS51257">
    <property type="entry name" value="PROKAR_LIPOPROTEIN"/>
    <property type="match status" value="1"/>
</dbReference>
<feature type="compositionally biased region" description="Low complexity" evidence="1">
    <location>
        <begin position="35"/>
        <end position="47"/>
    </location>
</feature>
<proteinExistence type="predicted"/>
<evidence type="ECO:0000256" key="1">
    <source>
        <dbReference type="SAM" id="MobiDB-lite"/>
    </source>
</evidence>
<dbReference type="EMBL" id="AP022598">
    <property type="protein sequence ID" value="BBY74146.1"/>
    <property type="molecule type" value="Genomic_DNA"/>
</dbReference>
<protein>
    <recommendedName>
        <fullName evidence="3">PepSY domain-containing protein</fullName>
    </recommendedName>
</protein>
<accession>A0A7I7U175</accession>
<feature type="domain" description="PepSY" evidence="3">
    <location>
        <begin position="88"/>
        <end position="147"/>
    </location>
</feature>
<dbReference type="Gene3D" id="3.10.450.40">
    <property type="match status" value="2"/>
</dbReference>
<evidence type="ECO:0000259" key="3">
    <source>
        <dbReference type="Pfam" id="PF03413"/>
    </source>
</evidence>